<dbReference type="Proteomes" id="UP000829196">
    <property type="component" value="Unassembled WGS sequence"/>
</dbReference>
<keyword evidence="2" id="KW-1185">Reference proteome</keyword>
<dbReference type="SMR" id="A0A8T3BRK5"/>
<proteinExistence type="predicted"/>
<comment type="caution">
    <text evidence="1">The sequence shown here is derived from an EMBL/GenBank/DDBJ whole genome shotgun (WGS) entry which is preliminary data.</text>
</comment>
<sequence>MIFLENSCASSRYQQISSVATSGALILANNVLQSLPNTVASLRSLMILTLDGNKISILPDDLGSLYKLEQFSVSESNRSSAKDPTNTEINPWDALMDHAMLKSCRSQCKGSDGHRDQSVGCSHGSRQNEGMNLGKIFIRNFM</sequence>
<evidence type="ECO:0000313" key="1">
    <source>
        <dbReference type="EMBL" id="KAI0516502.1"/>
    </source>
</evidence>
<dbReference type="OrthoDB" id="676979at2759"/>
<protein>
    <submittedName>
        <fullName evidence="1">Uncharacterized protein</fullName>
    </submittedName>
</protein>
<reference evidence="1" key="1">
    <citation type="journal article" date="2022" name="Front. Genet.">
        <title>Chromosome-Scale Assembly of the Dendrobium nobile Genome Provides Insights Into the Molecular Mechanism of the Biosynthesis of the Medicinal Active Ingredient of Dendrobium.</title>
        <authorList>
            <person name="Xu Q."/>
            <person name="Niu S.-C."/>
            <person name="Li K.-L."/>
            <person name="Zheng P.-J."/>
            <person name="Zhang X.-J."/>
            <person name="Jia Y."/>
            <person name="Liu Y."/>
            <person name="Niu Y.-X."/>
            <person name="Yu L.-H."/>
            <person name="Chen D.-F."/>
            <person name="Zhang G.-Q."/>
        </authorList>
    </citation>
    <scope>NUCLEOTIDE SEQUENCE</scope>
    <source>
        <tissue evidence="1">Leaf</tissue>
    </source>
</reference>
<dbReference type="Gene3D" id="3.80.10.10">
    <property type="entry name" value="Ribonuclease Inhibitor"/>
    <property type="match status" value="1"/>
</dbReference>
<organism evidence="1 2">
    <name type="scientific">Dendrobium nobile</name>
    <name type="common">Orchid</name>
    <dbReference type="NCBI Taxonomy" id="94219"/>
    <lineage>
        <taxon>Eukaryota</taxon>
        <taxon>Viridiplantae</taxon>
        <taxon>Streptophyta</taxon>
        <taxon>Embryophyta</taxon>
        <taxon>Tracheophyta</taxon>
        <taxon>Spermatophyta</taxon>
        <taxon>Magnoliopsida</taxon>
        <taxon>Liliopsida</taxon>
        <taxon>Asparagales</taxon>
        <taxon>Orchidaceae</taxon>
        <taxon>Epidendroideae</taxon>
        <taxon>Malaxideae</taxon>
        <taxon>Dendrobiinae</taxon>
        <taxon>Dendrobium</taxon>
    </lineage>
</organism>
<name>A0A8T3BRK5_DENNO</name>
<dbReference type="InterPro" id="IPR032675">
    <property type="entry name" value="LRR_dom_sf"/>
</dbReference>
<accession>A0A8T3BRK5</accession>
<dbReference type="EMBL" id="JAGYWB010000007">
    <property type="protein sequence ID" value="KAI0516502.1"/>
    <property type="molecule type" value="Genomic_DNA"/>
</dbReference>
<gene>
    <name evidence="1" type="ORF">KFK09_009178</name>
</gene>
<dbReference type="AlphaFoldDB" id="A0A8T3BRK5"/>
<dbReference type="SUPFAM" id="SSF52075">
    <property type="entry name" value="Outer arm dynein light chain 1"/>
    <property type="match status" value="1"/>
</dbReference>
<evidence type="ECO:0000313" key="2">
    <source>
        <dbReference type="Proteomes" id="UP000829196"/>
    </source>
</evidence>